<keyword evidence="6" id="KW-0408">Iron</keyword>
<feature type="non-terminal residue" evidence="9">
    <location>
        <position position="257"/>
    </location>
</feature>
<dbReference type="GO" id="GO:0003824">
    <property type="term" value="F:catalytic activity"/>
    <property type="evidence" value="ECO:0007669"/>
    <property type="project" value="InterPro"/>
</dbReference>
<dbReference type="Gene3D" id="3.80.30.20">
    <property type="entry name" value="tm_1862 like domain"/>
    <property type="match status" value="1"/>
</dbReference>
<organism evidence="9">
    <name type="scientific">marine sediment metagenome</name>
    <dbReference type="NCBI Taxonomy" id="412755"/>
    <lineage>
        <taxon>unclassified sequences</taxon>
        <taxon>metagenomes</taxon>
        <taxon>ecological metagenomes</taxon>
    </lineage>
</organism>
<evidence type="ECO:0000313" key="9">
    <source>
        <dbReference type="EMBL" id="GAH62645.1"/>
    </source>
</evidence>
<dbReference type="SMART" id="SM00729">
    <property type="entry name" value="Elp3"/>
    <property type="match status" value="1"/>
</dbReference>
<feature type="non-terminal residue" evidence="9">
    <location>
        <position position="1"/>
    </location>
</feature>
<dbReference type="InterPro" id="IPR051198">
    <property type="entry name" value="BchE-like"/>
</dbReference>
<keyword evidence="5" id="KW-0479">Metal-binding</keyword>
<gene>
    <name evidence="9" type="ORF">S03H2_53845</name>
</gene>
<evidence type="ECO:0000256" key="1">
    <source>
        <dbReference type="ARBA" id="ARBA00001966"/>
    </source>
</evidence>
<keyword evidence="3" id="KW-0808">Transferase</keyword>
<dbReference type="PROSITE" id="PS51918">
    <property type="entry name" value="RADICAL_SAM"/>
    <property type="match status" value="1"/>
</dbReference>
<evidence type="ECO:0000256" key="3">
    <source>
        <dbReference type="ARBA" id="ARBA00022679"/>
    </source>
</evidence>
<evidence type="ECO:0000259" key="8">
    <source>
        <dbReference type="PROSITE" id="PS51918"/>
    </source>
</evidence>
<dbReference type="AlphaFoldDB" id="X1I004"/>
<keyword evidence="7" id="KW-0411">Iron-sulfur</keyword>
<dbReference type="CDD" id="cd01335">
    <property type="entry name" value="Radical_SAM"/>
    <property type="match status" value="1"/>
</dbReference>
<feature type="domain" description="Radical SAM core" evidence="8">
    <location>
        <begin position="55"/>
        <end position="257"/>
    </location>
</feature>
<accession>X1I004</accession>
<evidence type="ECO:0000256" key="2">
    <source>
        <dbReference type="ARBA" id="ARBA00022603"/>
    </source>
</evidence>
<dbReference type="SFLD" id="SFLDS00029">
    <property type="entry name" value="Radical_SAM"/>
    <property type="match status" value="1"/>
</dbReference>
<evidence type="ECO:0000256" key="6">
    <source>
        <dbReference type="ARBA" id="ARBA00023004"/>
    </source>
</evidence>
<dbReference type="InterPro" id="IPR006638">
    <property type="entry name" value="Elp3/MiaA/NifB-like_rSAM"/>
</dbReference>
<dbReference type="InterPro" id="IPR034466">
    <property type="entry name" value="Methyltransferase_Class_B"/>
</dbReference>
<dbReference type="InterPro" id="IPR058240">
    <property type="entry name" value="rSAM_sf"/>
</dbReference>
<proteinExistence type="predicted"/>
<reference evidence="9" key="1">
    <citation type="journal article" date="2014" name="Front. Microbiol.">
        <title>High frequency of phylogenetically diverse reductive dehalogenase-homologous genes in deep subseafloor sedimentary metagenomes.</title>
        <authorList>
            <person name="Kawai M."/>
            <person name="Futagami T."/>
            <person name="Toyoda A."/>
            <person name="Takaki Y."/>
            <person name="Nishi S."/>
            <person name="Hori S."/>
            <person name="Arai W."/>
            <person name="Tsubouchi T."/>
            <person name="Morono Y."/>
            <person name="Uchiyama I."/>
            <person name="Ito T."/>
            <person name="Fujiyama A."/>
            <person name="Inagaki F."/>
            <person name="Takami H."/>
        </authorList>
    </citation>
    <scope>NUCLEOTIDE SEQUENCE</scope>
    <source>
        <strain evidence="9">Expedition CK06-06</strain>
    </source>
</reference>
<keyword evidence="2" id="KW-0489">Methyltransferase</keyword>
<dbReference type="SUPFAM" id="SSF102114">
    <property type="entry name" value="Radical SAM enzymes"/>
    <property type="match status" value="1"/>
</dbReference>
<dbReference type="Pfam" id="PF04055">
    <property type="entry name" value="Radical_SAM"/>
    <property type="match status" value="1"/>
</dbReference>
<dbReference type="PANTHER" id="PTHR43409:SF7">
    <property type="entry name" value="BLL1977 PROTEIN"/>
    <property type="match status" value="1"/>
</dbReference>
<dbReference type="InterPro" id="IPR023404">
    <property type="entry name" value="rSAM_horseshoe"/>
</dbReference>
<sequence>RLLDLWEEAGGFPHDRLRGIPGLAFRADDGAVFQTGPVTHIQPLDEIPFPDRRLAPVPRHAYMFTSRGCPYRCAFCASTRYWPGKVRFFSAEYVVAEIEELIHRYGVSLISFYDDLFCANVPRLKEIARLLEERRLTGRVKFTCNARANIVSSEMADVLRAMNVASVNMGLESGCEETLQYLKDRVTMAQNREAMEILHRHGFFVSGSFIIGSPNETEAQMMETYAFLKRAPLAITDVNILIPYPGTPVWDYALGRG</sequence>
<keyword evidence="4" id="KW-0949">S-adenosyl-L-methionine</keyword>
<dbReference type="PANTHER" id="PTHR43409">
    <property type="entry name" value="ANAEROBIC MAGNESIUM-PROTOPORPHYRIN IX MONOMETHYL ESTER CYCLASE-RELATED"/>
    <property type="match status" value="1"/>
</dbReference>
<name>X1I004_9ZZZZ</name>
<dbReference type="GO" id="GO:0046872">
    <property type="term" value="F:metal ion binding"/>
    <property type="evidence" value="ECO:0007669"/>
    <property type="project" value="UniProtKB-KW"/>
</dbReference>
<comment type="caution">
    <text evidence="9">The sequence shown here is derived from an EMBL/GenBank/DDBJ whole genome shotgun (WGS) entry which is preliminary data.</text>
</comment>
<evidence type="ECO:0000256" key="7">
    <source>
        <dbReference type="ARBA" id="ARBA00023014"/>
    </source>
</evidence>
<comment type="cofactor">
    <cofactor evidence="1">
        <name>[4Fe-4S] cluster</name>
        <dbReference type="ChEBI" id="CHEBI:49883"/>
    </cofactor>
</comment>
<dbReference type="SFLD" id="SFLDG01123">
    <property type="entry name" value="methyltransferase_(Class_B)"/>
    <property type="match status" value="1"/>
</dbReference>
<evidence type="ECO:0000256" key="5">
    <source>
        <dbReference type="ARBA" id="ARBA00022723"/>
    </source>
</evidence>
<dbReference type="InterPro" id="IPR007197">
    <property type="entry name" value="rSAM"/>
</dbReference>
<dbReference type="SFLD" id="SFLDG01082">
    <property type="entry name" value="B12-binding_domain_containing"/>
    <property type="match status" value="1"/>
</dbReference>
<evidence type="ECO:0000256" key="4">
    <source>
        <dbReference type="ARBA" id="ARBA00022691"/>
    </source>
</evidence>
<dbReference type="EMBL" id="BARU01034291">
    <property type="protein sequence ID" value="GAH62645.1"/>
    <property type="molecule type" value="Genomic_DNA"/>
</dbReference>
<dbReference type="GO" id="GO:0051539">
    <property type="term" value="F:4 iron, 4 sulfur cluster binding"/>
    <property type="evidence" value="ECO:0007669"/>
    <property type="project" value="UniProtKB-KW"/>
</dbReference>
<protein>
    <recommendedName>
        <fullName evidence="8">Radical SAM core domain-containing protein</fullName>
    </recommendedName>
</protein>